<evidence type="ECO:0000313" key="3">
    <source>
        <dbReference type="Proteomes" id="UP000199727"/>
    </source>
</evidence>
<name>A0A854QHZ1_CRYNE</name>
<dbReference type="EMBL" id="AMKT01000056">
    <property type="protein sequence ID" value="OXG18388.1"/>
    <property type="molecule type" value="Genomic_DNA"/>
</dbReference>
<accession>A0A854QHZ1</accession>
<dbReference type="PANTHER" id="PTHR43713">
    <property type="entry name" value="GLUTAMATE-1-SEMIALDEHYDE 2,1-AMINOMUTASE"/>
    <property type="match status" value="1"/>
</dbReference>
<dbReference type="OrthoDB" id="425114at2759"/>
<dbReference type="InterPro" id="IPR015421">
    <property type="entry name" value="PyrdxlP-dep_Trfase_major"/>
</dbReference>
<sequence length="139" mass="15641">MKKFDAREEGAISHGRTFNNSPLTMVAGATAMERILTEDALKNLNALGDWMKEEINKMFTSDESPFLMTGLGSINQFHCTLSSNQNQVLDLLFFNLLERGFWITERGLVSLSFAMTEEDVQRFIVASIEATQKVKATLK</sequence>
<dbReference type="InterPro" id="IPR015422">
    <property type="entry name" value="PyrdxlP-dep_Trfase_small"/>
</dbReference>
<dbReference type="AlphaFoldDB" id="A0A854QHZ1"/>
<gene>
    <name evidence="2" type="ORF">C361_04511</name>
</gene>
<dbReference type="SUPFAM" id="SSF53383">
    <property type="entry name" value="PLP-dependent transferases"/>
    <property type="match status" value="1"/>
</dbReference>
<organism evidence="2 3">
    <name type="scientific">Cryptococcus neoformans Tu259-1</name>
    <dbReference type="NCBI Taxonomy" id="1230072"/>
    <lineage>
        <taxon>Eukaryota</taxon>
        <taxon>Fungi</taxon>
        <taxon>Dikarya</taxon>
        <taxon>Basidiomycota</taxon>
        <taxon>Agaricomycotina</taxon>
        <taxon>Tremellomycetes</taxon>
        <taxon>Tremellales</taxon>
        <taxon>Cryptococcaceae</taxon>
        <taxon>Cryptococcus</taxon>
        <taxon>Cryptococcus neoformans species complex</taxon>
    </lineage>
</organism>
<evidence type="ECO:0000256" key="1">
    <source>
        <dbReference type="ARBA" id="ARBA00001933"/>
    </source>
</evidence>
<dbReference type="PANTHER" id="PTHR43713:SF3">
    <property type="entry name" value="GLUTAMATE-1-SEMIALDEHYDE 2,1-AMINOMUTASE 1, CHLOROPLASTIC-RELATED"/>
    <property type="match status" value="1"/>
</dbReference>
<dbReference type="InterPro" id="IPR015424">
    <property type="entry name" value="PyrdxlP-dep_Trfase"/>
</dbReference>
<reference evidence="2 3" key="1">
    <citation type="submission" date="2017-06" db="EMBL/GenBank/DDBJ databases">
        <title>Global population genomics of the pathogenic fungus Cryptococcus neoformans var. grubii.</title>
        <authorList>
            <person name="Cuomo C."/>
            <person name="Litvintseva A."/>
            <person name="Chen Y."/>
            <person name="Young S."/>
            <person name="Zeng Q."/>
            <person name="Chapman S."/>
            <person name="Gujja S."/>
            <person name="Saif S."/>
            <person name="Birren B."/>
        </authorList>
    </citation>
    <scope>NUCLEOTIDE SEQUENCE [LARGE SCALE GENOMIC DNA]</scope>
    <source>
        <strain evidence="2 3">Tu259-1</strain>
    </source>
</reference>
<dbReference type="Gene3D" id="3.90.1150.10">
    <property type="entry name" value="Aspartate Aminotransferase, domain 1"/>
    <property type="match status" value="1"/>
</dbReference>
<comment type="caution">
    <text evidence="2">The sequence shown here is derived from an EMBL/GenBank/DDBJ whole genome shotgun (WGS) entry which is preliminary data.</text>
</comment>
<comment type="cofactor">
    <cofactor evidence="1">
        <name>pyridoxal 5'-phosphate</name>
        <dbReference type="ChEBI" id="CHEBI:597326"/>
    </cofactor>
</comment>
<dbReference type="Proteomes" id="UP000199727">
    <property type="component" value="Unassembled WGS sequence"/>
</dbReference>
<proteinExistence type="predicted"/>
<evidence type="ECO:0000313" key="2">
    <source>
        <dbReference type="EMBL" id="OXG18388.1"/>
    </source>
</evidence>
<protein>
    <submittedName>
        <fullName evidence="2">Glutamate-1-semialdehyde 2,1-aminomutase</fullName>
    </submittedName>
</protein>
<dbReference type="Gene3D" id="3.40.640.10">
    <property type="entry name" value="Type I PLP-dependent aspartate aminotransferase-like (Major domain)"/>
    <property type="match status" value="1"/>
</dbReference>